<dbReference type="NCBIfam" id="TIGR02937">
    <property type="entry name" value="sigma70-ECF"/>
    <property type="match status" value="1"/>
</dbReference>
<dbReference type="RefSeq" id="WP_141615062.1">
    <property type="nucleotide sequence ID" value="NZ_CP041253.1"/>
</dbReference>
<dbReference type="PANTHER" id="PTHR43133:SF46">
    <property type="entry name" value="RNA POLYMERASE SIGMA-70 FACTOR ECF SUBFAMILY"/>
    <property type="match status" value="1"/>
</dbReference>
<organism evidence="6 7">
    <name type="scientific">Echinicola soli</name>
    <dbReference type="NCBI Taxonomy" id="2591634"/>
    <lineage>
        <taxon>Bacteria</taxon>
        <taxon>Pseudomonadati</taxon>
        <taxon>Bacteroidota</taxon>
        <taxon>Cytophagia</taxon>
        <taxon>Cytophagales</taxon>
        <taxon>Cyclobacteriaceae</taxon>
        <taxon>Echinicola</taxon>
    </lineage>
</organism>
<dbReference type="Proteomes" id="UP000316614">
    <property type="component" value="Chromosome"/>
</dbReference>
<dbReference type="OrthoDB" id="9150024at2"/>
<reference evidence="6 7" key="1">
    <citation type="submission" date="2019-06" db="EMBL/GenBank/DDBJ databases">
        <title>Echinicola alkalisoli sp. nov. isolated from saline soil.</title>
        <authorList>
            <person name="Sun J.-Q."/>
            <person name="Xu L."/>
        </authorList>
    </citation>
    <scope>NUCLEOTIDE SEQUENCE [LARGE SCALE GENOMIC DNA]</scope>
    <source>
        <strain evidence="6 7">LN3S3</strain>
    </source>
</reference>
<gene>
    <name evidence="6" type="ORF">FKX85_12580</name>
</gene>
<accession>A0A514CJ17</accession>
<dbReference type="InterPro" id="IPR039425">
    <property type="entry name" value="RNA_pol_sigma-70-like"/>
</dbReference>
<evidence type="ECO:0000256" key="4">
    <source>
        <dbReference type="ARBA" id="ARBA00023163"/>
    </source>
</evidence>
<keyword evidence="4" id="KW-0804">Transcription</keyword>
<dbReference type="InterPro" id="IPR013324">
    <property type="entry name" value="RNA_pol_sigma_r3/r4-like"/>
</dbReference>
<keyword evidence="7" id="KW-1185">Reference proteome</keyword>
<dbReference type="GO" id="GO:0003677">
    <property type="term" value="F:DNA binding"/>
    <property type="evidence" value="ECO:0007669"/>
    <property type="project" value="InterPro"/>
</dbReference>
<dbReference type="Gene3D" id="1.10.10.10">
    <property type="entry name" value="Winged helix-like DNA-binding domain superfamily/Winged helix DNA-binding domain"/>
    <property type="match status" value="1"/>
</dbReference>
<evidence type="ECO:0000256" key="2">
    <source>
        <dbReference type="ARBA" id="ARBA00023015"/>
    </source>
</evidence>
<dbReference type="GO" id="GO:0016987">
    <property type="term" value="F:sigma factor activity"/>
    <property type="evidence" value="ECO:0007669"/>
    <property type="project" value="UniProtKB-KW"/>
</dbReference>
<dbReference type="InterPro" id="IPR013249">
    <property type="entry name" value="RNA_pol_sigma70_r4_t2"/>
</dbReference>
<feature type="domain" description="RNA polymerase sigma factor 70 region 4 type 2" evidence="5">
    <location>
        <begin position="155"/>
        <end position="204"/>
    </location>
</feature>
<proteinExistence type="inferred from homology"/>
<comment type="similarity">
    <text evidence="1">Belongs to the sigma-70 factor family. ECF subfamily.</text>
</comment>
<dbReference type="EMBL" id="CP041253">
    <property type="protein sequence ID" value="QDH79823.1"/>
    <property type="molecule type" value="Genomic_DNA"/>
</dbReference>
<evidence type="ECO:0000256" key="3">
    <source>
        <dbReference type="ARBA" id="ARBA00023082"/>
    </source>
</evidence>
<dbReference type="CDD" id="cd06171">
    <property type="entry name" value="Sigma70_r4"/>
    <property type="match status" value="1"/>
</dbReference>
<evidence type="ECO:0000256" key="1">
    <source>
        <dbReference type="ARBA" id="ARBA00010641"/>
    </source>
</evidence>
<evidence type="ECO:0000313" key="6">
    <source>
        <dbReference type="EMBL" id="QDH79823.1"/>
    </source>
</evidence>
<keyword evidence="3" id="KW-0731">Sigma factor</keyword>
<sequence>MKLTQNNTVNVTDSASSLRSEDHNQAMVIFTDKPDSEVWRAFKKGDEPAFNYIYRKFVPVLFNYGYQVCKDDGMVKDCIQGLFMDLRRKRSRLAEVRSIKGYLFTIFYRELVRQLKSKQNQVFEPIDSNEGIFPIEVSHETKLISKEWDDEIKAALYKALNKLPSRQRQALLLLYRENLSYEEIAQVMEFKEVKTARTLVYRAISSMKSLLKVA</sequence>
<dbReference type="InterPro" id="IPR014284">
    <property type="entry name" value="RNA_pol_sigma-70_dom"/>
</dbReference>
<dbReference type="GO" id="GO:0006352">
    <property type="term" value="P:DNA-templated transcription initiation"/>
    <property type="evidence" value="ECO:0007669"/>
    <property type="project" value="InterPro"/>
</dbReference>
<dbReference type="AlphaFoldDB" id="A0A514CJ17"/>
<dbReference type="SUPFAM" id="SSF88946">
    <property type="entry name" value="Sigma2 domain of RNA polymerase sigma factors"/>
    <property type="match status" value="1"/>
</dbReference>
<protein>
    <submittedName>
        <fullName evidence="6">Sigma-70 family RNA polymerase sigma factor</fullName>
    </submittedName>
</protein>
<keyword evidence="2" id="KW-0805">Transcription regulation</keyword>
<dbReference type="Pfam" id="PF08281">
    <property type="entry name" value="Sigma70_r4_2"/>
    <property type="match status" value="1"/>
</dbReference>
<name>A0A514CJ17_9BACT</name>
<dbReference type="KEGG" id="echi:FKX85_12580"/>
<evidence type="ECO:0000313" key="7">
    <source>
        <dbReference type="Proteomes" id="UP000316614"/>
    </source>
</evidence>
<dbReference type="SUPFAM" id="SSF88659">
    <property type="entry name" value="Sigma3 and sigma4 domains of RNA polymerase sigma factors"/>
    <property type="match status" value="1"/>
</dbReference>
<dbReference type="PANTHER" id="PTHR43133">
    <property type="entry name" value="RNA POLYMERASE ECF-TYPE SIGMA FACTO"/>
    <property type="match status" value="1"/>
</dbReference>
<evidence type="ECO:0000259" key="5">
    <source>
        <dbReference type="Pfam" id="PF08281"/>
    </source>
</evidence>
<dbReference type="InterPro" id="IPR036388">
    <property type="entry name" value="WH-like_DNA-bd_sf"/>
</dbReference>
<dbReference type="InterPro" id="IPR013325">
    <property type="entry name" value="RNA_pol_sigma_r2"/>
</dbReference>
<dbReference type="Gene3D" id="1.10.1740.10">
    <property type="match status" value="1"/>
</dbReference>